<accession>A0ABR3ZIU8</accession>
<proteinExistence type="predicted"/>
<dbReference type="Proteomes" id="UP001583186">
    <property type="component" value="Unassembled WGS sequence"/>
</dbReference>
<dbReference type="EMBL" id="JAWCUI010000010">
    <property type="protein sequence ID" value="KAL1900122.1"/>
    <property type="molecule type" value="Genomic_DNA"/>
</dbReference>
<evidence type="ECO:0000313" key="1">
    <source>
        <dbReference type="EMBL" id="KAL1900122.1"/>
    </source>
</evidence>
<comment type="caution">
    <text evidence="1">The sequence shown here is derived from an EMBL/GenBank/DDBJ whole genome shotgun (WGS) entry which is preliminary data.</text>
</comment>
<protein>
    <submittedName>
        <fullName evidence="1">Uncharacterized protein</fullName>
    </submittedName>
</protein>
<organism evidence="1 2">
    <name type="scientific">Sporothrix stenoceras</name>
    <dbReference type="NCBI Taxonomy" id="5173"/>
    <lineage>
        <taxon>Eukaryota</taxon>
        <taxon>Fungi</taxon>
        <taxon>Dikarya</taxon>
        <taxon>Ascomycota</taxon>
        <taxon>Pezizomycotina</taxon>
        <taxon>Sordariomycetes</taxon>
        <taxon>Sordariomycetidae</taxon>
        <taxon>Ophiostomatales</taxon>
        <taxon>Ophiostomataceae</taxon>
        <taxon>Sporothrix</taxon>
    </lineage>
</organism>
<keyword evidence="2" id="KW-1185">Reference proteome</keyword>
<reference evidence="1 2" key="1">
    <citation type="journal article" date="2024" name="IMA Fungus">
        <title>IMA Genome - F19 : A genome assembly and annotation guide to empower mycologists, including annotated draft genome sequences of Ceratocystis pirilliformis, Diaporthe australafricana, Fusarium ophioides, Paecilomyces lecythidis, and Sporothrix stenoceras.</title>
        <authorList>
            <person name="Aylward J."/>
            <person name="Wilson A.M."/>
            <person name="Visagie C.M."/>
            <person name="Spraker J."/>
            <person name="Barnes I."/>
            <person name="Buitendag C."/>
            <person name="Ceriani C."/>
            <person name="Del Mar Angel L."/>
            <person name="du Plessis D."/>
            <person name="Fuchs T."/>
            <person name="Gasser K."/>
            <person name="Kramer D."/>
            <person name="Li W."/>
            <person name="Munsamy K."/>
            <person name="Piso A."/>
            <person name="Price J.L."/>
            <person name="Sonnekus B."/>
            <person name="Thomas C."/>
            <person name="van der Nest A."/>
            <person name="van Dijk A."/>
            <person name="van Heerden A."/>
            <person name="van Vuuren N."/>
            <person name="Yilmaz N."/>
            <person name="Duong T.A."/>
            <person name="van der Merwe N.A."/>
            <person name="Wingfield M.J."/>
            <person name="Wingfield B.D."/>
        </authorList>
    </citation>
    <scope>NUCLEOTIDE SEQUENCE [LARGE SCALE GENOMIC DNA]</scope>
    <source>
        <strain evidence="1 2">CMW 5346</strain>
    </source>
</reference>
<gene>
    <name evidence="1" type="ORF">Sste5346_002430</name>
</gene>
<evidence type="ECO:0000313" key="2">
    <source>
        <dbReference type="Proteomes" id="UP001583186"/>
    </source>
</evidence>
<sequence length="444" mass="43731">MIVTTMKVPTIVTDMPTDTLPDYDYPGPTDEPHYTISNQPINTNFVINPGGFRDTGIGAPVDTDTPVDTTWIGSTTVSVGIVPSGVVIGTSTIVDAPDGSAQTVVVDGITYTIDPTQIYGLGSYVNRPSWSNSFNNYNPFIIPAVIVTSSISGVLAGLPVQVSSNTIEVDGTPFSIPLQPSVATVHGSVTVHLGPDGVVAGGETFSMSPVVISAAPGSNGNAAVGGGGGSEIVVAGGTVLTIDDTNVVVGGHSIAYNAVAGALSTSTVLTVAGDAITIVPASNNKGGSGSNGGHGGVFIVVHGTTMAAPVHGSTHYELVGGATFTEVSPSVIVLDGHSYTIGPAVAAATGGLAAAVAAPGATPTTVVVGGETVTIGPGGVTVGGTLTFRYPFVATPAVTLTGMATITGTAAMRPGAVGGLQSNTMPTATSMPQNVGGFGAADSV</sequence>
<name>A0ABR3ZIU8_9PEZI</name>